<dbReference type="GO" id="GO:0009103">
    <property type="term" value="P:lipopolysaccharide biosynthetic process"/>
    <property type="evidence" value="ECO:0007669"/>
    <property type="project" value="TreeGrafter"/>
</dbReference>
<dbReference type="Pfam" id="PF00534">
    <property type="entry name" value="Glycos_transf_1"/>
    <property type="match status" value="1"/>
</dbReference>
<keyword evidence="1 3" id="KW-0808">Transferase</keyword>
<dbReference type="PANTHER" id="PTHR46401">
    <property type="entry name" value="GLYCOSYLTRANSFERASE WBBK-RELATED"/>
    <property type="match status" value="1"/>
</dbReference>
<dbReference type="RefSeq" id="WP_049034770.1">
    <property type="nucleotide sequence ID" value="NZ_CP035466.1"/>
</dbReference>
<accession>A0A346NSY9</accession>
<evidence type="ECO:0000313" key="3">
    <source>
        <dbReference type="EMBL" id="AXR70382.1"/>
    </source>
</evidence>
<dbReference type="EMBL" id="MF687352">
    <property type="protein sequence ID" value="AXR70382.1"/>
    <property type="molecule type" value="Genomic_DNA"/>
</dbReference>
<reference evidence="3" key="1">
    <citation type="journal article" date="2018" name="Front. Microbiol.">
        <title>Establishment of a Molecular Serotyping Scheme and a Multiplexed Luminex-Based Array for Enterobacter aerogenes.</title>
        <authorList>
            <person name="Guo X."/>
            <person name="Wang M."/>
            <person name="Wang L."/>
            <person name="Wang Y."/>
            <person name="Chen T."/>
            <person name="Wu P."/>
            <person name="Chen M."/>
            <person name="Liu B."/>
            <person name="Feng L."/>
        </authorList>
    </citation>
    <scope>NUCLEOTIDE SEQUENCE</scope>
    <source>
        <strain evidence="3">G2351</strain>
    </source>
</reference>
<evidence type="ECO:0000259" key="2">
    <source>
        <dbReference type="Pfam" id="PF00534"/>
    </source>
</evidence>
<dbReference type="AlphaFoldDB" id="A0A346NSY9"/>
<protein>
    <submittedName>
        <fullName evidence="3">Glycosyl transferase</fullName>
    </submittedName>
</protein>
<dbReference type="GO" id="GO:0016757">
    <property type="term" value="F:glycosyltransferase activity"/>
    <property type="evidence" value="ECO:0007669"/>
    <property type="project" value="InterPro"/>
</dbReference>
<name>A0A346NSY9_KLEAE</name>
<dbReference type="PANTHER" id="PTHR46401:SF2">
    <property type="entry name" value="GLYCOSYLTRANSFERASE WBBK-RELATED"/>
    <property type="match status" value="1"/>
</dbReference>
<dbReference type="InterPro" id="IPR001296">
    <property type="entry name" value="Glyco_trans_1"/>
</dbReference>
<feature type="domain" description="Glycosyl transferase family 1" evidence="2">
    <location>
        <begin position="179"/>
        <end position="338"/>
    </location>
</feature>
<sequence>MTIKWILGPTGRFNTGVAKYSLELIEALQKCSSFRIEVMSYNDHGKPNSINRYIWQFLTLPIKVIVSCWKHDLVIYQEAFGHIALFRLFNKRKTIIIIHHIPELNNYSVKNIYLKTLFAIITKLKNIIFVTPTDFTKKMLEDNMKVPHEKVKTVPNAISNSPQQAGLSIEEKNILEAIQTKKNNGYTIALNIGSFETRKNILVLVNTLKELSADKVYFIKAGFAINENNKIQFIEAMNRQAINFTLLDDVSSTLIDELYRQCDLYLAPSVYEGFGRTLIEAQNHECIVISSSIPSHDEIMNGTSINIKDYQNPVSWVEGIRYAISLSEEDRSKIITDGKLNAKRFLPQNVAKSFMSIV</sequence>
<proteinExistence type="predicted"/>
<organism evidence="3">
    <name type="scientific">Klebsiella aerogenes</name>
    <name type="common">Enterobacter aerogenes</name>
    <dbReference type="NCBI Taxonomy" id="548"/>
    <lineage>
        <taxon>Bacteria</taxon>
        <taxon>Pseudomonadati</taxon>
        <taxon>Pseudomonadota</taxon>
        <taxon>Gammaproteobacteria</taxon>
        <taxon>Enterobacterales</taxon>
        <taxon>Enterobacteriaceae</taxon>
        <taxon>Klebsiella/Raoultella group</taxon>
        <taxon>Klebsiella</taxon>
    </lineage>
</organism>
<dbReference type="SUPFAM" id="SSF53756">
    <property type="entry name" value="UDP-Glycosyltransferase/glycogen phosphorylase"/>
    <property type="match status" value="1"/>
</dbReference>
<dbReference type="Gene3D" id="3.40.50.2000">
    <property type="entry name" value="Glycogen Phosphorylase B"/>
    <property type="match status" value="2"/>
</dbReference>
<evidence type="ECO:0000256" key="1">
    <source>
        <dbReference type="ARBA" id="ARBA00022679"/>
    </source>
</evidence>